<dbReference type="NCBIfam" id="NF040570">
    <property type="entry name" value="guided_TnpB"/>
    <property type="match status" value="1"/>
</dbReference>
<comment type="caution">
    <text evidence="8">The sequence shown here is derived from an EMBL/GenBank/DDBJ whole genome shotgun (WGS) entry which is preliminary data.</text>
</comment>
<evidence type="ECO:0000256" key="4">
    <source>
        <dbReference type="ARBA" id="ARBA00023125"/>
    </source>
</evidence>
<feature type="domain" description="Probable transposase IS891/IS1136/IS1341" evidence="6">
    <location>
        <begin position="21"/>
        <end position="135"/>
    </location>
</feature>
<dbReference type="EMBL" id="JYFQ01000095">
    <property type="protein sequence ID" value="KKZ13026.1"/>
    <property type="molecule type" value="Genomic_DNA"/>
</dbReference>
<name>A0A0G8AVL4_9SYNE</name>
<dbReference type="AlphaFoldDB" id="A0A0G8AVL4"/>
<comment type="similarity">
    <text evidence="1">In the C-terminal section; belongs to the transposase 35 family.</text>
</comment>
<dbReference type="NCBIfam" id="TIGR01766">
    <property type="entry name" value="IS200/IS605 family accessory protein TnpB-like domain"/>
    <property type="match status" value="1"/>
</dbReference>
<evidence type="ECO:0000259" key="6">
    <source>
        <dbReference type="Pfam" id="PF01385"/>
    </source>
</evidence>
<evidence type="ECO:0000256" key="5">
    <source>
        <dbReference type="ARBA" id="ARBA00023172"/>
    </source>
</evidence>
<dbReference type="Pfam" id="PF01385">
    <property type="entry name" value="OrfB_IS605"/>
    <property type="match status" value="1"/>
</dbReference>
<dbReference type="PANTHER" id="PTHR30405">
    <property type="entry name" value="TRANSPOSASE"/>
    <property type="match status" value="1"/>
</dbReference>
<evidence type="ECO:0000313" key="9">
    <source>
        <dbReference type="Proteomes" id="UP000035037"/>
    </source>
</evidence>
<dbReference type="InterPro" id="IPR010095">
    <property type="entry name" value="Cas12f1-like_TNB"/>
</dbReference>
<dbReference type="PANTHER" id="PTHR30405:SF25">
    <property type="entry name" value="RNA-GUIDED DNA ENDONUCLEASE INSQ-RELATED"/>
    <property type="match status" value="1"/>
</dbReference>
<keyword evidence="3" id="KW-0815">Transposition</keyword>
<organism evidence="8 9">
    <name type="scientific">Candidatus Synechococcus spongiarum 15L</name>
    <dbReference type="NCBI Taxonomy" id="1608419"/>
    <lineage>
        <taxon>Bacteria</taxon>
        <taxon>Bacillati</taxon>
        <taxon>Cyanobacteriota</taxon>
        <taxon>Cyanophyceae</taxon>
        <taxon>Synechococcales</taxon>
        <taxon>Synechococcaceae</taxon>
        <taxon>Synechococcus</taxon>
    </lineage>
</organism>
<dbReference type="InterPro" id="IPR051399">
    <property type="entry name" value="RNA-guided_DNA_endo/Transpos"/>
</dbReference>
<sequence>MPSSLTSFTLVKECSGRYCASFVVEVEEIRLPWTAREVGLDLGLESLAVGSDGEKIAPPKFLRSALRTIGRLQGSLNRKAKGSSNRPKARLLMARVQEKVANQRLDLFHKLSTTYIRENQTVVLEDLNVAGLSRNRRLAKSIADAGWRMFRTLLEYKAERYGREVVVVSRWEPTSQRCSSC</sequence>
<proteinExistence type="inferred from homology"/>
<feature type="domain" description="Cas12f1-like TNB" evidence="7">
    <location>
        <begin position="147"/>
        <end position="181"/>
    </location>
</feature>
<comment type="similarity">
    <text evidence="2">In the N-terminal section; belongs to the transposase 2 family.</text>
</comment>
<reference evidence="8 9" key="2">
    <citation type="submission" date="2015-05" db="EMBL/GenBank/DDBJ databases">
        <title>Lifestyle Evolution in Cyanobacterial Symbionts of Sponges.</title>
        <authorList>
            <person name="Burgsdorf I."/>
            <person name="Slaby B.M."/>
            <person name="Handley K.M."/>
            <person name="Haber M."/>
            <person name="Blom J."/>
            <person name="Marshall C.W."/>
            <person name="Gilbert J.A."/>
            <person name="Hentschel U."/>
            <person name="Steindler L."/>
        </authorList>
    </citation>
    <scope>NUCLEOTIDE SEQUENCE [LARGE SCALE GENOMIC DNA]</scope>
    <source>
        <strain evidence="8">15L</strain>
    </source>
</reference>
<keyword evidence="5" id="KW-0233">DNA recombination</keyword>
<dbReference type="GO" id="GO:0032196">
    <property type="term" value="P:transposition"/>
    <property type="evidence" value="ECO:0007669"/>
    <property type="project" value="UniProtKB-KW"/>
</dbReference>
<dbReference type="Pfam" id="PF07282">
    <property type="entry name" value="Cas12f1-like_TNB"/>
    <property type="match status" value="1"/>
</dbReference>
<feature type="non-terminal residue" evidence="8">
    <location>
        <position position="181"/>
    </location>
</feature>
<gene>
    <name evidence="8" type="ORF">TQ37_04860</name>
</gene>
<dbReference type="GO" id="GO:0006310">
    <property type="term" value="P:DNA recombination"/>
    <property type="evidence" value="ECO:0007669"/>
    <property type="project" value="UniProtKB-KW"/>
</dbReference>
<accession>A0A0G8AVL4</accession>
<evidence type="ECO:0000256" key="1">
    <source>
        <dbReference type="ARBA" id="ARBA00008761"/>
    </source>
</evidence>
<evidence type="ECO:0000256" key="3">
    <source>
        <dbReference type="ARBA" id="ARBA00022578"/>
    </source>
</evidence>
<dbReference type="Proteomes" id="UP000035037">
    <property type="component" value="Unassembled WGS sequence"/>
</dbReference>
<dbReference type="GO" id="GO:0003677">
    <property type="term" value="F:DNA binding"/>
    <property type="evidence" value="ECO:0007669"/>
    <property type="project" value="UniProtKB-KW"/>
</dbReference>
<keyword evidence="4" id="KW-0238">DNA-binding</keyword>
<evidence type="ECO:0000256" key="2">
    <source>
        <dbReference type="ARBA" id="ARBA00011044"/>
    </source>
</evidence>
<protein>
    <submittedName>
        <fullName evidence="8">Transposase</fullName>
    </submittedName>
</protein>
<dbReference type="InterPro" id="IPR001959">
    <property type="entry name" value="Transposase"/>
</dbReference>
<evidence type="ECO:0000313" key="8">
    <source>
        <dbReference type="EMBL" id="KKZ13026.1"/>
    </source>
</evidence>
<reference evidence="8 9" key="1">
    <citation type="submission" date="2015-02" db="EMBL/GenBank/DDBJ databases">
        <authorList>
            <person name="Slaby B."/>
            <person name="Hentschel U."/>
        </authorList>
    </citation>
    <scope>NUCLEOTIDE SEQUENCE [LARGE SCALE GENOMIC DNA]</scope>
    <source>
        <strain evidence="8">15L</strain>
    </source>
</reference>
<evidence type="ECO:0000259" key="7">
    <source>
        <dbReference type="Pfam" id="PF07282"/>
    </source>
</evidence>